<gene>
    <name evidence="1" type="ORF">L3Q82_024581</name>
</gene>
<dbReference type="EMBL" id="CM041537">
    <property type="protein sequence ID" value="KAI3369757.1"/>
    <property type="molecule type" value="Genomic_DNA"/>
</dbReference>
<dbReference type="Proteomes" id="UP000831701">
    <property type="component" value="Chromosome 7"/>
</dbReference>
<reference evidence="1" key="1">
    <citation type="submission" date="2022-04" db="EMBL/GenBank/DDBJ databases">
        <title>Jade perch genome.</title>
        <authorList>
            <person name="Chao B."/>
        </authorList>
    </citation>
    <scope>NUCLEOTIDE SEQUENCE</scope>
    <source>
        <strain evidence="1">CB-2022</strain>
    </source>
</reference>
<name>A0ACB8WR35_9TELE</name>
<accession>A0ACB8WR35</accession>
<protein>
    <submittedName>
        <fullName evidence="1">Uncharacterized protein</fullName>
    </submittedName>
</protein>
<feature type="non-terminal residue" evidence="1">
    <location>
        <position position="1"/>
    </location>
</feature>
<proteinExistence type="predicted"/>
<evidence type="ECO:0000313" key="2">
    <source>
        <dbReference type="Proteomes" id="UP000831701"/>
    </source>
</evidence>
<keyword evidence="2" id="KW-1185">Reference proteome</keyword>
<sequence length="379" mass="40769">LCGAHCQRDGAGGMSAHLCEGVHGATLLPSALGISVSTSCPSWSGKTCNFHGTCLDGDVGNGTCVCDVSMLSEGFSGFACQECQNENAFGEKCDKECECVHGVCDKGPEGDGQCLCQPPYTGKRCDQVSTRCTNCSPYSYCKGEGDAAICECLPGYRRTPQGKCAIEKLEFEQRNDRENKINKKGKEGQNNLRPRRKLLFTVAQKKSSCECMVGMSPIEGNADLGCQLVSACSRDTCDSTAMCQTELDGQPRCVCGMGEIGDGRRCYGNVLMQLRELDMTEGQRGNLTGAIALFGNGCSMLSYNGPFTAFIPLLKTPLTGVNEEQVCKNHLILGQHLYKDLEGRDFNLYGGATLRSKGNKVKLPFSDSTILFTATQTIN</sequence>
<organism evidence="1 2">
    <name type="scientific">Scortum barcoo</name>
    <name type="common">barcoo grunter</name>
    <dbReference type="NCBI Taxonomy" id="214431"/>
    <lineage>
        <taxon>Eukaryota</taxon>
        <taxon>Metazoa</taxon>
        <taxon>Chordata</taxon>
        <taxon>Craniata</taxon>
        <taxon>Vertebrata</taxon>
        <taxon>Euteleostomi</taxon>
        <taxon>Actinopterygii</taxon>
        <taxon>Neopterygii</taxon>
        <taxon>Teleostei</taxon>
        <taxon>Neoteleostei</taxon>
        <taxon>Acanthomorphata</taxon>
        <taxon>Eupercaria</taxon>
        <taxon>Centrarchiformes</taxon>
        <taxon>Terapontoidei</taxon>
        <taxon>Terapontidae</taxon>
        <taxon>Scortum</taxon>
    </lineage>
</organism>
<comment type="caution">
    <text evidence="1">The sequence shown here is derived from an EMBL/GenBank/DDBJ whole genome shotgun (WGS) entry which is preliminary data.</text>
</comment>
<evidence type="ECO:0000313" key="1">
    <source>
        <dbReference type="EMBL" id="KAI3369757.1"/>
    </source>
</evidence>